<sequence length="98" mass="10848">MPSPTELTFDPELLRRFALQAYDIGADGAEDVELIVDLPQKPEIRKTVSLAGLFILAVMTLDEDGTISRRMDELLKTGPISEIDACNRITTLLDQTQS</sequence>
<organism evidence="1 2">
    <name type="scientific">Brevundimonas phage vB_BpoS-Kikimora</name>
    <dbReference type="NCBI Taxonomy" id="2948601"/>
    <lineage>
        <taxon>Viruses</taxon>
        <taxon>Duplodnaviria</taxon>
        <taxon>Heunggongvirae</taxon>
        <taxon>Uroviricota</taxon>
        <taxon>Caudoviricetes</taxon>
        <taxon>Jeanschmidtviridae</taxon>
        <taxon>Kikimoravirus</taxon>
        <taxon>Kikimoravirus kikimora</taxon>
    </lineage>
</organism>
<dbReference type="EMBL" id="ON529857">
    <property type="protein sequence ID" value="USN15457.1"/>
    <property type="molecule type" value="Genomic_DNA"/>
</dbReference>
<dbReference type="Proteomes" id="UP001056576">
    <property type="component" value="Segment"/>
</dbReference>
<proteinExistence type="predicted"/>
<evidence type="ECO:0000313" key="1">
    <source>
        <dbReference type="EMBL" id="USN15457.1"/>
    </source>
</evidence>
<gene>
    <name evidence="1" type="ORF">KIKIMORA_03150</name>
</gene>
<evidence type="ECO:0000313" key="2">
    <source>
        <dbReference type="Proteomes" id="UP001056576"/>
    </source>
</evidence>
<keyword evidence="2" id="KW-1185">Reference proteome</keyword>
<accession>A0A9E7MTG6</accession>
<protein>
    <submittedName>
        <fullName evidence="1">Uncharacterized protein</fullName>
    </submittedName>
</protein>
<name>A0A9E7MTG6_9CAUD</name>
<reference evidence="1 2" key="1">
    <citation type="submission" date="2022-05" db="EMBL/GenBank/DDBJ databases">
        <authorList>
            <person name="Friedrich I."/>
            <person name="Poehlein A."/>
            <person name="Schneider D."/>
            <person name="Hertel R."/>
            <person name="Daniel R."/>
        </authorList>
    </citation>
    <scope>NUCLEOTIDE SEQUENCE [LARGE SCALE GENOMIC DNA]</scope>
</reference>